<proteinExistence type="predicted"/>
<reference evidence="2" key="1">
    <citation type="submission" date="2017-05" db="EMBL/GenBank/DDBJ databases">
        <authorList>
            <person name="Rodrigo-Torres L."/>
            <person name="Arahal R. D."/>
            <person name="Lucena T."/>
        </authorList>
    </citation>
    <scope>NUCLEOTIDE SEQUENCE [LARGE SCALE GENOMIC DNA]</scope>
    <source>
        <strain evidence="2">CECT 8649</strain>
    </source>
</reference>
<dbReference type="OrthoDB" id="7871081at2"/>
<gene>
    <name evidence="1" type="ORF">TRP8649_02405</name>
</gene>
<dbReference type="RefSeq" id="WP_133840765.1">
    <property type="nucleotide sequence ID" value="NZ_FXXP01000002.1"/>
</dbReference>
<sequence length="70" mass="7371">MVRNVFFRDFTLIKAGLLTVLIGIAAFAGEVPGATNGYAAEEGVGKARILPAVIHILGVDCENEDKGVQL</sequence>
<protein>
    <submittedName>
        <fullName evidence="1">Uncharacterized protein</fullName>
    </submittedName>
</protein>
<evidence type="ECO:0000313" key="1">
    <source>
        <dbReference type="EMBL" id="SMX28289.1"/>
    </source>
</evidence>
<dbReference type="EMBL" id="FXXP01000002">
    <property type="protein sequence ID" value="SMX28289.1"/>
    <property type="molecule type" value="Genomic_DNA"/>
</dbReference>
<evidence type="ECO:0000313" key="2">
    <source>
        <dbReference type="Proteomes" id="UP000225972"/>
    </source>
</evidence>
<dbReference type="Proteomes" id="UP000225972">
    <property type="component" value="Unassembled WGS sequence"/>
</dbReference>
<organism evidence="1 2">
    <name type="scientific">Pelagimonas phthalicica</name>
    <dbReference type="NCBI Taxonomy" id="1037362"/>
    <lineage>
        <taxon>Bacteria</taxon>
        <taxon>Pseudomonadati</taxon>
        <taxon>Pseudomonadota</taxon>
        <taxon>Alphaproteobacteria</taxon>
        <taxon>Rhodobacterales</taxon>
        <taxon>Roseobacteraceae</taxon>
        <taxon>Pelagimonas</taxon>
    </lineage>
</organism>
<keyword evidence="2" id="KW-1185">Reference proteome</keyword>
<name>A0A238JCG2_9RHOB</name>
<dbReference type="AlphaFoldDB" id="A0A238JCG2"/>
<accession>A0A238JCG2</accession>